<proteinExistence type="inferred from homology"/>
<dbReference type="OrthoDB" id="9804196at2"/>
<dbReference type="RefSeq" id="WP_126790866.1">
    <property type="nucleotide sequence ID" value="NZ_CP060720.1"/>
</dbReference>
<evidence type="ECO:0000313" key="12">
    <source>
        <dbReference type="Proteomes" id="UP000288028"/>
    </source>
</evidence>
<dbReference type="InterPro" id="IPR007554">
    <property type="entry name" value="Glycerophosphate_synth"/>
</dbReference>
<evidence type="ECO:0000256" key="4">
    <source>
        <dbReference type="ARBA" id="ARBA00022679"/>
    </source>
</evidence>
<dbReference type="GeneID" id="95579906"/>
<feature type="domain" description="Glycosyl transferase family 1" evidence="9">
    <location>
        <begin position="1014"/>
        <end position="1167"/>
    </location>
</feature>
<dbReference type="Gene3D" id="2.30.30.170">
    <property type="match status" value="1"/>
</dbReference>
<dbReference type="SUPFAM" id="SSF53756">
    <property type="entry name" value="UDP-Glycosyltransferase/glycogen phosphorylase"/>
    <property type="match status" value="2"/>
</dbReference>
<dbReference type="InterPro" id="IPR038200">
    <property type="entry name" value="GW_dom_sf"/>
</dbReference>
<gene>
    <name evidence="11" type="ORF">CBF28_00715</name>
</gene>
<dbReference type="AlphaFoldDB" id="A0A430B8T1"/>
<dbReference type="Proteomes" id="UP000288028">
    <property type="component" value="Unassembled WGS sequence"/>
</dbReference>
<dbReference type="GO" id="GO:0047355">
    <property type="term" value="F:CDP-glycerol glycerophosphotransferase activity"/>
    <property type="evidence" value="ECO:0007669"/>
    <property type="project" value="InterPro"/>
</dbReference>
<evidence type="ECO:0000256" key="7">
    <source>
        <dbReference type="ARBA" id="ARBA00023136"/>
    </source>
</evidence>
<protein>
    <recommendedName>
        <fullName evidence="13">Glycosyl transferase family 1 domain-containing protein</fullName>
    </recommendedName>
</protein>
<dbReference type="SUPFAM" id="SSF82057">
    <property type="entry name" value="Prokaryotic SH3-related domain"/>
    <property type="match status" value="1"/>
</dbReference>
<dbReference type="InterPro" id="IPR043148">
    <property type="entry name" value="TagF_C"/>
</dbReference>
<dbReference type="InterPro" id="IPR025987">
    <property type="entry name" value="GW_dom"/>
</dbReference>
<dbReference type="Gene3D" id="3.40.50.12580">
    <property type="match status" value="1"/>
</dbReference>
<feature type="domain" description="GW" evidence="10">
    <location>
        <begin position="728"/>
        <end position="797"/>
    </location>
</feature>
<dbReference type="PANTHER" id="PTHR37316">
    <property type="entry name" value="TEICHOIC ACID GLYCEROL-PHOSPHATE PRIMASE"/>
    <property type="match status" value="1"/>
</dbReference>
<dbReference type="GO" id="GO:0005886">
    <property type="term" value="C:plasma membrane"/>
    <property type="evidence" value="ECO:0007669"/>
    <property type="project" value="UniProtKB-SubCell"/>
</dbReference>
<dbReference type="GO" id="GO:0016757">
    <property type="term" value="F:glycosyltransferase activity"/>
    <property type="evidence" value="ECO:0007669"/>
    <property type="project" value="InterPro"/>
</dbReference>
<name>A0A430B8T1_9ENTE</name>
<keyword evidence="6" id="KW-0777">Teichoic acid biosynthesis</keyword>
<feature type="domain" description="GW" evidence="10">
    <location>
        <begin position="679"/>
        <end position="715"/>
    </location>
</feature>
<sequence length="1181" mass="136833">MGLVSKGMRLVGPAILPKISYHKKTIDQYTKYYLSESVEKNTILYESRDGKSLTDSPFAIFEYLLKTDKNLDYTHVWVVTPSAELEKVMATYKDRSNVQFVVRNSNDYLKWLTKAEYLINNSTFQPFVTIKKEQTYINTWHGTPLKTMGFDIPGNPADAKNVVRNFFMADYLISPNQHTTDMFVKSYRLHDNYMGQIIEDGYPRIDQTYKDNVDHLLKTLFEFQVEIDLSKQILLYTPTWKGGNLSASKNEVAQIHHEMSLVREKFGETYNVLIKVHPFLYEEAKSYPELVPYLIPDIIDTNLLLGIVDCLVTDYSSIFFDYLVTDKPIFFYCWDDDLYSNKRGKYFEYEELPGPVAFNIEELILKLETMDEQKEIYKENYATFKERFTPYDDGHVTERLVDIIFKKEKLPQVKVIEPTSIKKRLLIYPGGMRSNGITSSFINLLQNIDFDEYDVVCFLDNIGTADQVKNVSFLPENVSFLFRFDIANYTVKERYQDLHIHMHGVKKGKEDKYPQDIYEREVRRLLGGQRFDVAIDFSGYSLNWSKYILGAKADKYVCYLHSDMMQDKEREVNGRKIHKMNLQGIFSAYHRYDELVSVSEAIKEVNQEKLAKYAAPEKFTYAVNTIDPDKILGKKQEAEKEDVLETEMFFRDAHLIHPKEDHIIRTSRPDMVLGNRQTRRFDESKINLLGKFTYNEEDYYKFTQNGAYVGWIKGDEVEVEPTKVLAKNEVSYFAKINTRGSDYLQTEPIGLETSYPLSNAGGLKNIYLPIEEEVITQEETSVKIKLGGKELGWLPKSKMTYSRKLNWTKDNHPPMKIKALRRLTLTINHLERRQTIKNVQYRPLKKEVIEGYFTNSTTHSVKGYAQPKVLESHQDLGVVTLIYVNSLCTTANGRWFETLDESGKTQWIQFEELILSPIVDEMIIFEKEVYDEVTFLRQEVPVYASKEECLAGNMTLAKALPKAIAIKEMKTSLSREFVLVQWEEKELWVEKELTHAEPLDGILNAEDELVPFPDKEKTNIVTTGRLSQEKNQVTLIEAFALFQEKNSESHLYIIGSGPEKNHLEEKIKELSLEKEVTLLGQIYNPFAFMKHCDVFALTSLYEGQSMVLLEALTLGMKCMSTDIPACRKVLEDGEYGVLAKSNDAAGVNEAIEELINGKHSFKTFDAYKYNKLALQMFYDLL</sequence>
<dbReference type="InterPro" id="IPR051612">
    <property type="entry name" value="Teichoic_Acid_Biosynth"/>
</dbReference>
<accession>A0A430B8T1</accession>
<evidence type="ECO:0000259" key="9">
    <source>
        <dbReference type="Pfam" id="PF00534"/>
    </source>
</evidence>
<keyword evidence="7" id="KW-0472">Membrane</keyword>
<evidence type="ECO:0000256" key="8">
    <source>
        <dbReference type="SAM" id="Coils"/>
    </source>
</evidence>
<dbReference type="CDD" id="cd03811">
    <property type="entry name" value="GT4_GT28_WabH-like"/>
    <property type="match status" value="1"/>
</dbReference>
<dbReference type="GO" id="GO:0019350">
    <property type="term" value="P:teichoic acid biosynthetic process"/>
    <property type="evidence" value="ECO:0007669"/>
    <property type="project" value="UniProtKB-KW"/>
</dbReference>
<dbReference type="Pfam" id="PF13457">
    <property type="entry name" value="GW"/>
    <property type="match status" value="2"/>
</dbReference>
<dbReference type="EMBL" id="NGKB01000001">
    <property type="protein sequence ID" value="RSU16740.1"/>
    <property type="molecule type" value="Genomic_DNA"/>
</dbReference>
<evidence type="ECO:0008006" key="13">
    <source>
        <dbReference type="Google" id="ProtNLM"/>
    </source>
</evidence>
<evidence type="ECO:0000256" key="1">
    <source>
        <dbReference type="ARBA" id="ARBA00004202"/>
    </source>
</evidence>
<keyword evidence="4" id="KW-0808">Transferase</keyword>
<evidence type="ECO:0000256" key="5">
    <source>
        <dbReference type="ARBA" id="ARBA00022729"/>
    </source>
</evidence>
<evidence type="ECO:0000259" key="10">
    <source>
        <dbReference type="Pfam" id="PF13457"/>
    </source>
</evidence>
<keyword evidence="5" id="KW-0732">Signal</keyword>
<comment type="caution">
    <text evidence="11">The sequence shown here is derived from an EMBL/GenBank/DDBJ whole genome shotgun (WGS) entry which is preliminary data.</text>
</comment>
<keyword evidence="3" id="KW-1003">Cell membrane</keyword>
<comment type="similarity">
    <text evidence="2">Belongs to the CDP-glycerol glycerophosphotransferase family.</text>
</comment>
<feature type="coiled-coil region" evidence="8">
    <location>
        <begin position="360"/>
        <end position="387"/>
    </location>
</feature>
<dbReference type="InterPro" id="IPR001296">
    <property type="entry name" value="Glyco_trans_1"/>
</dbReference>
<dbReference type="Gene3D" id="3.40.50.2000">
    <property type="entry name" value="Glycogen Phosphorylase B"/>
    <property type="match status" value="1"/>
</dbReference>
<dbReference type="InterPro" id="IPR043149">
    <property type="entry name" value="TagF_N"/>
</dbReference>
<reference evidence="11 12" key="1">
    <citation type="submission" date="2017-05" db="EMBL/GenBank/DDBJ databases">
        <title>Vagococcus spp. assemblies.</title>
        <authorList>
            <person name="Gulvik C.A."/>
        </authorList>
    </citation>
    <scope>NUCLEOTIDE SEQUENCE [LARGE SCALE GENOMIC DNA]</scope>
    <source>
        <strain evidence="11 12">SS1714</strain>
    </source>
</reference>
<evidence type="ECO:0000313" key="11">
    <source>
        <dbReference type="EMBL" id="RSU16740.1"/>
    </source>
</evidence>
<evidence type="ECO:0000256" key="3">
    <source>
        <dbReference type="ARBA" id="ARBA00022475"/>
    </source>
</evidence>
<organism evidence="11 12">
    <name type="scientific">Vagococcus carniphilus</name>
    <dbReference type="NCBI Taxonomy" id="218144"/>
    <lineage>
        <taxon>Bacteria</taxon>
        <taxon>Bacillati</taxon>
        <taxon>Bacillota</taxon>
        <taxon>Bacilli</taxon>
        <taxon>Lactobacillales</taxon>
        <taxon>Enterococcaceae</taxon>
        <taxon>Vagococcus</taxon>
    </lineage>
</organism>
<evidence type="ECO:0000256" key="6">
    <source>
        <dbReference type="ARBA" id="ARBA00022944"/>
    </source>
</evidence>
<evidence type="ECO:0000256" key="2">
    <source>
        <dbReference type="ARBA" id="ARBA00010488"/>
    </source>
</evidence>
<keyword evidence="12" id="KW-1185">Reference proteome</keyword>
<dbReference type="Gene3D" id="3.40.50.11820">
    <property type="match status" value="1"/>
</dbReference>
<dbReference type="Pfam" id="PF04464">
    <property type="entry name" value="Glyphos_transf"/>
    <property type="match status" value="1"/>
</dbReference>
<dbReference type="Pfam" id="PF00534">
    <property type="entry name" value="Glycos_transf_1"/>
    <property type="match status" value="1"/>
</dbReference>
<keyword evidence="8" id="KW-0175">Coiled coil</keyword>
<comment type="subcellular location">
    <subcellularLocation>
        <location evidence="1">Cell membrane</location>
        <topology evidence="1">Peripheral membrane protein</topology>
    </subcellularLocation>
</comment>
<dbReference type="PANTHER" id="PTHR37316:SF3">
    <property type="entry name" value="TEICHOIC ACID GLYCEROL-PHOSPHATE TRANSFERASE"/>
    <property type="match status" value="1"/>
</dbReference>